<keyword evidence="1 2" id="KW-0238">DNA-binding</keyword>
<feature type="domain" description="HTH tetR-type" evidence="3">
    <location>
        <begin position="12"/>
        <end position="72"/>
    </location>
</feature>
<accession>A0AAP8TSR9</accession>
<dbReference type="Gene3D" id="1.10.357.10">
    <property type="entry name" value="Tetracycline Repressor, domain 2"/>
    <property type="match status" value="1"/>
</dbReference>
<evidence type="ECO:0000313" key="5">
    <source>
        <dbReference type="Proteomes" id="UP000242470"/>
    </source>
</evidence>
<evidence type="ECO:0000313" key="4">
    <source>
        <dbReference type="EMBL" id="PNZ66638.1"/>
    </source>
</evidence>
<dbReference type="SUPFAM" id="SSF46689">
    <property type="entry name" value="Homeodomain-like"/>
    <property type="match status" value="1"/>
</dbReference>
<dbReference type="GO" id="GO:0003677">
    <property type="term" value="F:DNA binding"/>
    <property type="evidence" value="ECO:0007669"/>
    <property type="project" value="UniProtKB-UniRule"/>
</dbReference>
<evidence type="ECO:0000256" key="1">
    <source>
        <dbReference type="ARBA" id="ARBA00023125"/>
    </source>
</evidence>
<dbReference type="EMBL" id="PPQW01000056">
    <property type="protein sequence ID" value="PNZ66638.1"/>
    <property type="molecule type" value="Genomic_DNA"/>
</dbReference>
<organism evidence="4 5">
    <name type="scientific">Staphylococcus auricularis</name>
    <dbReference type="NCBI Taxonomy" id="29379"/>
    <lineage>
        <taxon>Bacteria</taxon>
        <taxon>Bacillati</taxon>
        <taxon>Bacillota</taxon>
        <taxon>Bacilli</taxon>
        <taxon>Bacillales</taxon>
        <taxon>Staphylococcaceae</taxon>
        <taxon>Staphylococcus</taxon>
    </lineage>
</organism>
<evidence type="ECO:0000259" key="3">
    <source>
        <dbReference type="PROSITE" id="PS50977"/>
    </source>
</evidence>
<dbReference type="Proteomes" id="UP000242470">
    <property type="component" value="Unassembled WGS sequence"/>
</dbReference>
<dbReference type="InterPro" id="IPR001647">
    <property type="entry name" value="HTH_TetR"/>
</dbReference>
<dbReference type="Pfam" id="PF14278">
    <property type="entry name" value="TetR_C_8"/>
    <property type="match status" value="1"/>
</dbReference>
<dbReference type="AlphaFoldDB" id="A0AAP8TSR9"/>
<sequence>MEEELMTDMRIVKTKRKARKAMITLLKEKKYDDISVKDICETAGISRGTFYLHYKDKYDLVQQYQVEFVKEGTKKALNLLNEERYSFFYQMVKLWNEEAELLLLLISDNGSVEVQNQLKAMLQANAEKHIFPHMNFKKYSKTEQRYFTVFFSNAVFGIIQEWVNTGRQETPEELSAILNKLAPTDLLE</sequence>
<dbReference type="RefSeq" id="WP_059106998.1">
    <property type="nucleotide sequence ID" value="NZ_AP024589.1"/>
</dbReference>
<dbReference type="PROSITE" id="PS50977">
    <property type="entry name" value="HTH_TETR_2"/>
    <property type="match status" value="1"/>
</dbReference>
<dbReference type="Pfam" id="PF00440">
    <property type="entry name" value="TetR_N"/>
    <property type="match status" value="1"/>
</dbReference>
<gene>
    <name evidence="4" type="ORF">CD158_08150</name>
</gene>
<dbReference type="PANTHER" id="PTHR43479">
    <property type="entry name" value="ACREF/ENVCD OPERON REPRESSOR-RELATED"/>
    <property type="match status" value="1"/>
</dbReference>
<name>A0AAP8TSR9_9STAP</name>
<protein>
    <submittedName>
        <fullName evidence="4">TetR/AcrR family transcriptional regulator</fullName>
    </submittedName>
</protein>
<proteinExistence type="predicted"/>
<dbReference type="InterPro" id="IPR050624">
    <property type="entry name" value="HTH-type_Tx_Regulator"/>
</dbReference>
<dbReference type="InterPro" id="IPR039532">
    <property type="entry name" value="TetR_C_Firmicutes"/>
</dbReference>
<dbReference type="InterPro" id="IPR009057">
    <property type="entry name" value="Homeodomain-like_sf"/>
</dbReference>
<reference evidence="4 5" key="1">
    <citation type="submission" date="2017-08" db="EMBL/GenBank/DDBJ databases">
        <title>Draft genome sequences of 64 type strains of genus Staph aureus.</title>
        <authorList>
            <person name="Cole K."/>
            <person name="Golubchik T."/>
            <person name="Russell J."/>
            <person name="Foster D."/>
            <person name="Llewelyn M."/>
            <person name="Wilson D."/>
            <person name="Crook D."/>
            <person name="Paul J."/>
        </authorList>
    </citation>
    <scope>NUCLEOTIDE SEQUENCE [LARGE SCALE GENOMIC DNA]</scope>
    <source>
        <strain evidence="4 5">NCTC 12101</strain>
    </source>
</reference>
<dbReference type="GeneID" id="64981061"/>
<dbReference type="PANTHER" id="PTHR43479:SF7">
    <property type="entry name" value="TETR-FAMILY TRANSCRIPTIONAL REGULATOR"/>
    <property type="match status" value="1"/>
</dbReference>
<comment type="caution">
    <text evidence="4">The sequence shown here is derived from an EMBL/GenBank/DDBJ whole genome shotgun (WGS) entry which is preliminary data.</text>
</comment>
<evidence type="ECO:0000256" key="2">
    <source>
        <dbReference type="PROSITE-ProRule" id="PRU00335"/>
    </source>
</evidence>
<feature type="DNA-binding region" description="H-T-H motif" evidence="2">
    <location>
        <begin position="35"/>
        <end position="54"/>
    </location>
</feature>